<dbReference type="Proteomes" id="UP000612680">
    <property type="component" value="Chromosome"/>
</dbReference>
<gene>
    <name evidence="1" type="ORF">HWI92_17415</name>
</gene>
<sequence length="130" mass="14713">MKKPKITMDIVKEDTGYSAFTSVRDQFIGTQGDDFDQLKQNILEAVNLAFQEQGFTYAMDEIILRPDLPSFFNFYKVLNVKALSERIGMNQSLLAQYINGAKKPSANQTKRILLGVQQVGKELSSIQFLI</sequence>
<keyword evidence="2" id="KW-1185">Reference proteome</keyword>
<name>A0ABX7I9U9_9BACT</name>
<protein>
    <submittedName>
        <fullName evidence="1">Helix-turn-helix transcriptional regulator</fullName>
    </submittedName>
</protein>
<dbReference type="RefSeq" id="WP_204657629.1">
    <property type="nucleotide sequence ID" value="NZ_CP056775.1"/>
</dbReference>
<dbReference type="CDD" id="cd00093">
    <property type="entry name" value="HTH_XRE"/>
    <property type="match status" value="1"/>
</dbReference>
<proteinExistence type="predicted"/>
<evidence type="ECO:0000313" key="1">
    <source>
        <dbReference type="EMBL" id="QRR02560.1"/>
    </source>
</evidence>
<evidence type="ECO:0000313" key="2">
    <source>
        <dbReference type="Proteomes" id="UP000612680"/>
    </source>
</evidence>
<dbReference type="InterPro" id="IPR001387">
    <property type="entry name" value="Cro/C1-type_HTH"/>
</dbReference>
<dbReference type="EMBL" id="CP056775">
    <property type="protein sequence ID" value="QRR02560.1"/>
    <property type="molecule type" value="Genomic_DNA"/>
</dbReference>
<organism evidence="1 2">
    <name type="scientific">Dyadobacter sandarakinus</name>
    <dbReference type="NCBI Taxonomy" id="2747268"/>
    <lineage>
        <taxon>Bacteria</taxon>
        <taxon>Pseudomonadati</taxon>
        <taxon>Bacteroidota</taxon>
        <taxon>Cytophagia</taxon>
        <taxon>Cytophagales</taxon>
        <taxon>Spirosomataceae</taxon>
        <taxon>Dyadobacter</taxon>
    </lineage>
</organism>
<accession>A0ABX7I9U9</accession>
<reference evidence="1 2" key="1">
    <citation type="submission" date="2020-06" db="EMBL/GenBank/DDBJ databases">
        <title>Dyadobacter sandarakinus sp. nov., isolated from the soil of the Arctic Yellow River Station.</title>
        <authorList>
            <person name="Zhang Y."/>
            <person name="Peng F."/>
        </authorList>
    </citation>
    <scope>NUCLEOTIDE SEQUENCE [LARGE SCALE GENOMIC DNA]</scope>
    <source>
        <strain evidence="1 2">Q3-56</strain>
    </source>
</reference>